<keyword evidence="2" id="KW-0378">Hydrolase</keyword>
<protein>
    <submittedName>
        <fullName evidence="2">Adenine nucleotide alpha hydrolase</fullName>
    </submittedName>
</protein>
<dbReference type="FunCoup" id="A0A2V0PKL0">
    <property type="interactions" value="721"/>
</dbReference>
<dbReference type="Pfam" id="PF00582">
    <property type="entry name" value="Usp"/>
    <property type="match status" value="1"/>
</dbReference>
<name>A0A2V0PKL0_9CHLO</name>
<dbReference type="EMBL" id="BDRX01000192">
    <property type="protein sequence ID" value="GBG00090.1"/>
    <property type="molecule type" value="Genomic_DNA"/>
</dbReference>
<accession>A0A2V0PKL0</accession>
<dbReference type="CDD" id="cd23659">
    <property type="entry name" value="USP_At3g01520-like"/>
    <property type="match status" value="1"/>
</dbReference>
<dbReference type="Gene3D" id="3.40.50.620">
    <property type="entry name" value="HUPs"/>
    <property type="match status" value="1"/>
</dbReference>
<dbReference type="OrthoDB" id="843225at2759"/>
<comment type="caution">
    <text evidence="2">The sequence shown here is derived from an EMBL/GenBank/DDBJ whole genome shotgun (WGS) entry which is preliminary data.</text>
</comment>
<dbReference type="Proteomes" id="UP000247498">
    <property type="component" value="Unassembled WGS sequence"/>
</dbReference>
<organism evidence="2 3">
    <name type="scientific">Raphidocelis subcapitata</name>
    <dbReference type="NCBI Taxonomy" id="307507"/>
    <lineage>
        <taxon>Eukaryota</taxon>
        <taxon>Viridiplantae</taxon>
        <taxon>Chlorophyta</taxon>
        <taxon>core chlorophytes</taxon>
        <taxon>Chlorophyceae</taxon>
        <taxon>CS clade</taxon>
        <taxon>Sphaeropleales</taxon>
        <taxon>Selenastraceae</taxon>
        <taxon>Raphidocelis</taxon>
    </lineage>
</organism>
<dbReference type="PANTHER" id="PTHR31964">
    <property type="entry name" value="ADENINE NUCLEOTIDE ALPHA HYDROLASES-LIKE SUPERFAMILY PROTEIN"/>
    <property type="match status" value="1"/>
</dbReference>
<dbReference type="InterPro" id="IPR006016">
    <property type="entry name" value="UspA"/>
</dbReference>
<dbReference type="PANTHER" id="PTHR31964:SF113">
    <property type="entry name" value="USPA DOMAIN-CONTAINING PROTEIN"/>
    <property type="match status" value="1"/>
</dbReference>
<evidence type="ECO:0000259" key="1">
    <source>
        <dbReference type="Pfam" id="PF00582"/>
    </source>
</evidence>
<keyword evidence="3" id="KW-1185">Reference proteome</keyword>
<dbReference type="AlphaFoldDB" id="A0A2V0PKL0"/>
<dbReference type="GO" id="GO:0016787">
    <property type="term" value="F:hydrolase activity"/>
    <property type="evidence" value="ECO:0007669"/>
    <property type="project" value="UniProtKB-KW"/>
</dbReference>
<feature type="domain" description="UspA" evidence="1">
    <location>
        <begin position="23"/>
        <end position="173"/>
    </location>
</feature>
<dbReference type="SUPFAM" id="SSF52402">
    <property type="entry name" value="Adenine nucleotide alpha hydrolases-like"/>
    <property type="match status" value="1"/>
</dbReference>
<dbReference type="PRINTS" id="PR01438">
    <property type="entry name" value="UNVRSLSTRESS"/>
</dbReference>
<evidence type="ECO:0000313" key="3">
    <source>
        <dbReference type="Proteomes" id="UP000247498"/>
    </source>
</evidence>
<dbReference type="InParanoid" id="A0A2V0PKL0"/>
<dbReference type="InterPro" id="IPR014729">
    <property type="entry name" value="Rossmann-like_a/b/a_fold"/>
</dbReference>
<reference evidence="2 3" key="1">
    <citation type="journal article" date="2018" name="Sci. Rep.">
        <title>Raphidocelis subcapitata (=Pseudokirchneriella subcapitata) provides an insight into genome evolution and environmental adaptations in the Sphaeropleales.</title>
        <authorList>
            <person name="Suzuki S."/>
            <person name="Yamaguchi H."/>
            <person name="Nakajima N."/>
            <person name="Kawachi M."/>
        </authorList>
    </citation>
    <scope>NUCLEOTIDE SEQUENCE [LARGE SCALE GENOMIC DNA]</scope>
    <source>
        <strain evidence="2 3">NIES-35</strain>
    </source>
</reference>
<proteinExistence type="predicted"/>
<dbReference type="InterPro" id="IPR006015">
    <property type="entry name" value="Universal_stress_UspA"/>
</dbReference>
<evidence type="ECO:0000313" key="2">
    <source>
        <dbReference type="EMBL" id="GBG00090.1"/>
    </source>
</evidence>
<gene>
    <name evidence="2" type="ORF">Rsub_12911</name>
</gene>
<sequence>MSAAAAAARQQPQPQPAGTAEALLVAVDDSEASDRAFDFAVRYLHRPGVELHLVHVVPRLHFAAAYGVPPVDFVPVADSNEYEKVIQRAEQFIIERFVNKLPSDFTPSPVVHIIKSEVDTESVGHILVKKADQLNAVALVMSSHSKSRLTEFFLGSCTSYCTHHAHRPVVVVPPPRQAQGAA</sequence>